<dbReference type="GO" id="GO:0005669">
    <property type="term" value="C:transcription factor TFIID complex"/>
    <property type="evidence" value="ECO:0007669"/>
    <property type="project" value="InterPro"/>
</dbReference>
<evidence type="ECO:0000256" key="3">
    <source>
        <dbReference type="ARBA" id="ARBA00023015"/>
    </source>
</evidence>
<keyword evidence="5" id="KW-0539">Nucleus</keyword>
<feature type="compositionally biased region" description="Low complexity" evidence="6">
    <location>
        <begin position="541"/>
        <end position="558"/>
    </location>
</feature>
<dbReference type="PANTHER" id="PTHR15138:SF14">
    <property type="entry name" value="TRANSCRIPTION INITIATION FACTOR TFIID SUBUNIT 4"/>
    <property type="match status" value="1"/>
</dbReference>
<feature type="region of interest" description="Disordered" evidence="6">
    <location>
        <begin position="758"/>
        <end position="778"/>
    </location>
</feature>
<feature type="region of interest" description="Disordered" evidence="6">
    <location>
        <begin position="30"/>
        <end position="71"/>
    </location>
</feature>
<dbReference type="SUPFAM" id="SSF158553">
    <property type="entry name" value="TAFH domain-like"/>
    <property type="match status" value="1"/>
</dbReference>
<dbReference type="GO" id="GO:0006367">
    <property type="term" value="P:transcription initiation at RNA polymerase II promoter"/>
    <property type="evidence" value="ECO:0007669"/>
    <property type="project" value="TreeGrafter"/>
</dbReference>
<protein>
    <submittedName>
        <fullName evidence="9">Transcription initiation factor TFIID subunit 4 isoform X6</fullName>
    </submittedName>
</protein>
<dbReference type="AlphaFoldDB" id="A0A6J2XXK3"/>
<dbReference type="Pfam" id="PF07531">
    <property type="entry name" value="TAFH"/>
    <property type="match status" value="1"/>
</dbReference>
<dbReference type="SMART" id="SM00549">
    <property type="entry name" value="TAFH"/>
    <property type="match status" value="1"/>
</dbReference>
<sequence>MASAKFLEEALNTDVDESAVSAIVGSLENQLGSSTPHSQSQNSGLQQNHVNSPISNGGTAAPQKHGTIANGDSISASVSNIDKQMNNAFINAQPTITSTYTLQQTDQKPPEGVKVVYTQGGQVMGGQGTIVQGRVATPQGQIPNGAIGMAPQTVFGTVPSTVHQVQQLQQKPPTIVLKTTGNPSGAPGLVTVPVNAVPQSNNGTQGNHTLGVSSQPILSNLPVVNVRPQGAQAKGPARVVLSTGPGLVGSRPGTPQLTLQSFHGLQPGQQGALLLKTDTGYQLLRVGPAPQAANLASSQPGGQPVTFRMPTVAAQSVSSASTNPAQAGSTTTVTTTQPVVQQTQAVQRPANDNTKEKCRKFLANLLELSSREPKAVERNVRTLIQELIDNKVEPDAFCDKLERLLNASPQPCLIGFLKKSLPLLRHSLATNEMTIDGIRPPPPNVVFSIAGATPTVQTVRPAAQVAPGQVRIVGPGTAVVRSAAPGAVLQQRLVAPIRGPTVQQQPTRMVTAIRQPGPTVQQVTAQTISSSQPPALHPVFSANQAQQQSQHTTQQQPNQPRPTVPRPVQVRPAGQGRPPPQRLQTPSGGKVAAVGGKALAGQGASRPTAKEKEKKGFSTAYSGDDDINDVAAMGGVNLAEETQKILGPTEYVGTQIRSCKEDIMCSSAPFQYKIRQVMQRHGLDDPSTGDVAACISHAAQERLRDMVEKLAVITEHRLEIVKSDFRYEVTHNIKGQLKFLEDVDKAVRKRKEELEREQMLRAAKSRSKTEDPEQAKLKAKAKEMQRVEMEELRQKEANATALQAIGPRKKPKLEGENSAGLQNSTSGPNNTLRGQMPLRQRIKKVTMRDLHFLFESEKDSCRSKLLYKSYLK</sequence>
<dbReference type="PANTHER" id="PTHR15138">
    <property type="entry name" value="TRANSCRIPTION INITIATION FACTOR TFIID SUBUNIT 4"/>
    <property type="match status" value="1"/>
</dbReference>
<dbReference type="InterPro" id="IPR045144">
    <property type="entry name" value="TAF4"/>
</dbReference>
<comment type="subcellular location">
    <subcellularLocation>
        <location evidence="1">Nucleus</location>
    </subcellularLocation>
</comment>
<feature type="compositionally biased region" description="Low complexity" evidence="6">
    <location>
        <begin position="566"/>
        <end position="604"/>
    </location>
</feature>
<feature type="region of interest" description="Disordered" evidence="6">
    <location>
        <begin position="513"/>
        <end position="623"/>
    </location>
</feature>
<evidence type="ECO:0000256" key="6">
    <source>
        <dbReference type="SAM" id="MobiDB-lite"/>
    </source>
</evidence>
<dbReference type="SUPFAM" id="SSF47113">
    <property type="entry name" value="Histone-fold"/>
    <property type="match status" value="1"/>
</dbReference>
<feature type="compositionally biased region" description="Polar residues" evidence="6">
    <location>
        <begin position="30"/>
        <end position="58"/>
    </location>
</feature>
<dbReference type="FunCoup" id="A0A6J2XXK3">
    <property type="interactions" value="2227"/>
</dbReference>
<keyword evidence="4" id="KW-0804">Transcription</keyword>
<dbReference type="GeneID" id="115882354"/>
<dbReference type="GO" id="GO:0046982">
    <property type="term" value="F:protein heterodimerization activity"/>
    <property type="evidence" value="ECO:0007669"/>
    <property type="project" value="InterPro"/>
</dbReference>
<feature type="compositionally biased region" description="Basic and acidic residues" evidence="6">
    <location>
        <begin position="767"/>
        <end position="778"/>
    </location>
</feature>
<evidence type="ECO:0000313" key="8">
    <source>
        <dbReference type="Proteomes" id="UP000504635"/>
    </source>
</evidence>
<dbReference type="InterPro" id="IPR009072">
    <property type="entry name" value="Histone-fold"/>
</dbReference>
<dbReference type="CDD" id="cd08045">
    <property type="entry name" value="HFD_TAF4"/>
    <property type="match status" value="1"/>
</dbReference>
<dbReference type="RefSeq" id="XP_030756243.1">
    <property type="nucleotide sequence ID" value="XM_030900383.1"/>
</dbReference>
<dbReference type="InParanoid" id="A0A6J2XXK3"/>
<dbReference type="GO" id="GO:0016251">
    <property type="term" value="F:RNA polymerase II general transcription initiation factor activity"/>
    <property type="evidence" value="ECO:0007669"/>
    <property type="project" value="TreeGrafter"/>
</dbReference>
<dbReference type="Gene3D" id="1.10.20.10">
    <property type="entry name" value="Histone, subunit A"/>
    <property type="match status" value="1"/>
</dbReference>
<feature type="domain" description="TAFH" evidence="7">
    <location>
        <begin position="351"/>
        <end position="447"/>
    </location>
</feature>
<dbReference type="Pfam" id="PF05236">
    <property type="entry name" value="TAF4"/>
    <property type="match status" value="1"/>
</dbReference>
<evidence type="ECO:0000256" key="1">
    <source>
        <dbReference type="ARBA" id="ARBA00004123"/>
    </source>
</evidence>
<evidence type="ECO:0000256" key="5">
    <source>
        <dbReference type="ARBA" id="ARBA00023242"/>
    </source>
</evidence>
<evidence type="ECO:0000313" key="9">
    <source>
        <dbReference type="RefSeq" id="XP_030756243.1"/>
    </source>
</evidence>
<dbReference type="PROSITE" id="PS51119">
    <property type="entry name" value="TAFH"/>
    <property type="match status" value="1"/>
</dbReference>
<dbReference type="FunFam" id="1.20.120.1110:FF:000004">
    <property type="entry name" value="TBP-associated factor 4, isoform F"/>
    <property type="match status" value="1"/>
</dbReference>
<gene>
    <name evidence="9" type="primary">LOC115882354</name>
</gene>
<dbReference type="OrthoDB" id="21060at2759"/>
<comment type="similarity">
    <text evidence="2">Belongs to the TAF4 family.</text>
</comment>
<organism evidence="8 9">
    <name type="scientific">Sitophilus oryzae</name>
    <name type="common">Rice weevil</name>
    <name type="synonym">Curculio oryzae</name>
    <dbReference type="NCBI Taxonomy" id="7048"/>
    <lineage>
        <taxon>Eukaryota</taxon>
        <taxon>Metazoa</taxon>
        <taxon>Ecdysozoa</taxon>
        <taxon>Arthropoda</taxon>
        <taxon>Hexapoda</taxon>
        <taxon>Insecta</taxon>
        <taxon>Pterygota</taxon>
        <taxon>Neoptera</taxon>
        <taxon>Endopterygota</taxon>
        <taxon>Coleoptera</taxon>
        <taxon>Polyphaga</taxon>
        <taxon>Cucujiformia</taxon>
        <taxon>Curculionidae</taxon>
        <taxon>Dryophthorinae</taxon>
        <taxon>Sitophilus</taxon>
    </lineage>
</organism>
<dbReference type="Proteomes" id="UP000504635">
    <property type="component" value="Unplaced"/>
</dbReference>
<keyword evidence="3" id="KW-0805">Transcription regulation</keyword>
<feature type="compositionally biased region" description="Polar residues" evidence="6">
    <location>
        <begin position="819"/>
        <end position="833"/>
    </location>
</feature>
<dbReference type="CTD" id="6874"/>
<name>A0A6J2XXK3_SITOR</name>
<feature type="region of interest" description="Disordered" evidence="6">
    <location>
        <begin position="795"/>
        <end position="834"/>
    </location>
</feature>
<dbReference type="Gene3D" id="1.20.120.1110">
    <property type="entry name" value="TAFH/NHR1 domain"/>
    <property type="match status" value="1"/>
</dbReference>
<dbReference type="InterPro" id="IPR037249">
    <property type="entry name" value="TAFH/NHR1_dom_sf"/>
</dbReference>
<reference evidence="9" key="1">
    <citation type="submission" date="2025-08" db="UniProtKB">
        <authorList>
            <consortium name="RefSeq"/>
        </authorList>
    </citation>
    <scope>IDENTIFICATION</scope>
    <source>
        <tissue evidence="9">Gonads</tissue>
    </source>
</reference>
<keyword evidence="8" id="KW-1185">Reference proteome</keyword>
<dbReference type="GO" id="GO:0003677">
    <property type="term" value="F:DNA binding"/>
    <property type="evidence" value="ECO:0007669"/>
    <property type="project" value="TreeGrafter"/>
</dbReference>
<evidence type="ECO:0000256" key="2">
    <source>
        <dbReference type="ARBA" id="ARBA00006178"/>
    </source>
</evidence>
<feature type="compositionally biased region" description="Polar residues" evidence="6">
    <location>
        <begin position="518"/>
        <end position="533"/>
    </location>
</feature>
<dbReference type="InterPro" id="IPR007900">
    <property type="entry name" value="TAF4_C"/>
</dbReference>
<accession>A0A6J2XXK3</accession>
<evidence type="ECO:0000259" key="7">
    <source>
        <dbReference type="PROSITE" id="PS51119"/>
    </source>
</evidence>
<dbReference type="InterPro" id="IPR003894">
    <property type="entry name" value="TAFH_NHR1"/>
</dbReference>
<proteinExistence type="inferred from homology"/>
<evidence type="ECO:0000256" key="4">
    <source>
        <dbReference type="ARBA" id="ARBA00023163"/>
    </source>
</evidence>